<sequence length="248" mass="26569">MPLTPFCLMLSACLRVIPDKSQFFQYDAIFLSCDDPLNSTTWKVKRSTADGGVRPCSFSWGSTSSGSTCTIKNSYPSDSGVYWCESADGNKSNAVNITVTGTATVILESPALPVSTGAVLTLHCRAKTNSSNQVFDFYKDDQPVGQSATGDMTIHGVSKSHEGFYKCSVSENESAANWLAVEVGVQPGNFTPTPGPPQALTVSTVFLVCTILLITLYTIMTVACISVHRQLAKARADAKRAADRQMAN</sequence>
<reference evidence="5" key="3">
    <citation type="submission" date="2025-09" db="UniProtKB">
        <authorList>
            <consortium name="Ensembl"/>
        </authorList>
    </citation>
    <scope>IDENTIFICATION</scope>
</reference>
<evidence type="ECO:0000259" key="4">
    <source>
        <dbReference type="PROSITE" id="PS50835"/>
    </source>
</evidence>
<dbReference type="InterPro" id="IPR050488">
    <property type="entry name" value="Ig_Fc_receptor"/>
</dbReference>
<keyword evidence="3" id="KW-0812">Transmembrane</keyword>
<protein>
    <recommendedName>
        <fullName evidence="4">Ig-like domain-containing protein</fullName>
    </recommendedName>
</protein>
<evidence type="ECO:0000313" key="6">
    <source>
        <dbReference type="Proteomes" id="UP000472264"/>
    </source>
</evidence>
<dbReference type="SMART" id="SM00409">
    <property type="entry name" value="IG"/>
    <property type="match status" value="2"/>
</dbReference>
<dbReference type="GO" id="GO:0006955">
    <property type="term" value="P:immune response"/>
    <property type="evidence" value="ECO:0007669"/>
    <property type="project" value="TreeGrafter"/>
</dbReference>
<dbReference type="Ensembl" id="ENSENLT00000006143.1">
    <property type="protein sequence ID" value="ENSENLP00000005863.1"/>
    <property type="gene ID" value="ENSENLG00000002833.1"/>
</dbReference>
<evidence type="ECO:0000256" key="1">
    <source>
        <dbReference type="ARBA" id="ARBA00022729"/>
    </source>
</evidence>
<name>A0A665TG14_ECHNA</name>
<dbReference type="Proteomes" id="UP000472264">
    <property type="component" value="Chromosome 18"/>
</dbReference>
<evidence type="ECO:0000256" key="2">
    <source>
        <dbReference type="ARBA" id="ARBA00023157"/>
    </source>
</evidence>
<dbReference type="InterPro" id="IPR003598">
    <property type="entry name" value="Ig_sub2"/>
</dbReference>
<evidence type="ECO:0000256" key="3">
    <source>
        <dbReference type="SAM" id="Phobius"/>
    </source>
</evidence>
<reference evidence="5" key="1">
    <citation type="submission" date="2021-04" db="EMBL/GenBank/DDBJ databases">
        <authorList>
            <consortium name="Wellcome Sanger Institute Data Sharing"/>
        </authorList>
    </citation>
    <scope>NUCLEOTIDE SEQUENCE [LARGE SCALE GENOMIC DNA]</scope>
</reference>
<keyword evidence="2" id="KW-1015">Disulfide bond</keyword>
<evidence type="ECO:0000313" key="5">
    <source>
        <dbReference type="Ensembl" id="ENSENLP00000005863.1"/>
    </source>
</evidence>
<feature type="domain" description="Ig-like" evidence="4">
    <location>
        <begin position="103"/>
        <end position="177"/>
    </location>
</feature>
<dbReference type="GO" id="GO:0004888">
    <property type="term" value="F:transmembrane signaling receptor activity"/>
    <property type="evidence" value="ECO:0007669"/>
    <property type="project" value="TreeGrafter"/>
</dbReference>
<dbReference type="AlphaFoldDB" id="A0A665TG14"/>
<dbReference type="GO" id="GO:0009897">
    <property type="term" value="C:external side of plasma membrane"/>
    <property type="evidence" value="ECO:0007669"/>
    <property type="project" value="TreeGrafter"/>
</dbReference>
<dbReference type="GO" id="GO:0007166">
    <property type="term" value="P:cell surface receptor signaling pathway"/>
    <property type="evidence" value="ECO:0007669"/>
    <property type="project" value="TreeGrafter"/>
</dbReference>
<dbReference type="PANTHER" id="PTHR11481">
    <property type="entry name" value="IMMUNOGLOBULIN FC RECEPTOR"/>
    <property type="match status" value="1"/>
</dbReference>
<dbReference type="InterPro" id="IPR013783">
    <property type="entry name" value="Ig-like_fold"/>
</dbReference>
<organism evidence="5 6">
    <name type="scientific">Echeneis naucrates</name>
    <name type="common">Live sharksucker</name>
    <dbReference type="NCBI Taxonomy" id="173247"/>
    <lineage>
        <taxon>Eukaryota</taxon>
        <taxon>Metazoa</taxon>
        <taxon>Chordata</taxon>
        <taxon>Craniata</taxon>
        <taxon>Vertebrata</taxon>
        <taxon>Euteleostomi</taxon>
        <taxon>Actinopterygii</taxon>
        <taxon>Neopterygii</taxon>
        <taxon>Teleostei</taxon>
        <taxon>Neoteleostei</taxon>
        <taxon>Acanthomorphata</taxon>
        <taxon>Carangaria</taxon>
        <taxon>Carangiformes</taxon>
        <taxon>Echeneidae</taxon>
        <taxon>Echeneis</taxon>
    </lineage>
</organism>
<keyword evidence="3" id="KW-0472">Membrane</keyword>
<dbReference type="PROSITE" id="PS50835">
    <property type="entry name" value="IG_LIKE"/>
    <property type="match status" value="2"/>
</dbReference>
<dbReference type="OMA" id="TIMTVAC"/>
<dbReference type="InParanoid" id="A0A665TG14"/>
<keyword evidence="6" id="KW-1185">Reference proteome</keyword>
<dbReference type="Pfam" id="PF13927">
    <property type="entry name" value="Ig_3"/>
    <property type="match status" value="1"/>
</dbReference>
<dbReference type="Gene3D" id="2.60.40.10">
    <property type="entry name" value="Immunoglobulins"/>
    <property type="match status" value="2"/>
</dbReference>
<dbReference type="InterPro" id="IPR007110">
    <property type="entry name" value="Ig-like_dom"/>
</dbReference>
<dbReference type="SMART" id="SM00408">
    <property type="entry name" value="IGc2"/>
    <property type="match status" value="2"/>
</dbReference>
<keyword evidence="1" id="KW-0732">Signal</keyword>
<keyword evidence="3" id="KW-1133">Transmembrane helix</keyword>
<dbReference type="PANTHER" id="PTHR11481:SF64">
    <property type="entry name" value="FC RECEPTOR-LIKE PROTEIN 4"/>
    <property type="match status" value="1"/>
</dbReference>
<accession>A0A665TG14</accession>
<feature type="domain" description="Ig-like" evidence="4">
    <location>
        <begin position="1"/>
        <end position="100"/>
    </location>
</feature>
<dbReference type="InterPro" id="IPR003599">
    <property type="entry name" value="Ig_sub"/>
</dbReference>
<dbReference type="InterPro" id="IPR036179">
    <property type="entry name" value="Ig-like_dom_sf"/>
</dbReference>
<reference evidence="5" key="2">
    <citation type="submission" date="2025-08" db="UniProtKB">
        <authorList>
            <consortium name="Ensembl"/>
        </authorList>
    </citation>
    <scope>IDENTIFICATION</scope>
</reference>
<feature type="transmembrane region" description="Helical" evidence="3">
    <location>
        <begin position="199"/>
        <end position="225"/>
    </location>
</feature>
<dbReference type="SUPFAM" id="SSF48726">
    <property type="entry name" value="Immunoglobulin"/>
    <property type="match status" value="2"/>
</dbReference>
<proteinExistence type="predicted"/>